<sequence>MLRFSLQLRSFRHLSTASVVRNNRNLVSSVLLTRTWENKTVADLKEEAKKRGIPARGNKATLITRIQEHDQRLAAESVASPEPPAHTRNASTAAAPSTSSPPPPPPSVYPKNFLEVKIPDLSASPPEPPIAIPLVPDLWESSRIKAETEAQPAEEPTAPKIVVVAGSSTHAAGGPTYNLEPAFDVTFESPPTSATTTRVPPLDEQGVWADIAEDLCLPTKLPELKAELKSDHRDYSRKLSPDEARGLSYVLGAVASFWVGGWMLERMTHGKPAVKLTKSGAEAGAGSKT</sequence>
<dbReference type="Proteomes" id="UP000298061">
    <property type="component" value="Unassembled WGS sequence"/>
</dbReference>
<dbReference type="STRING" id="135208.A0A4Y9ZWQ5"/>
<evidence type="ECO:0000313" key="5">
    <source>
        <dbReference type="EMBL" id="TFY78341.1"/>
    </source>
</evidence>
<feature type="compositionally biased region" description="Pro residues" evidence="3">
    <location>
        <begin position="99"/>
        <end position="108"/>
    </location>
</feature>
<keyword evidence="6" id="KW-1185">Reference proteome</keyword>
<dbReference type="GO" id="GO:0016973">
    <property type="term" value="P:poly(A)+ mRNA export from nucleus"/>
    <property type="evidence" value="ECO:0007669"/>
    <property type="project" value="TreeGrafter"/>
</dbReference>
<evidence type="ECO:0000256" key="1">
    <source>
        <dbReference type="ARBA" id="ARBA00022553"/>
    </source>
</evidence>
<dbReference type="PANTHER" id="PTHR46551:SF1">
    <property type="entry name" value="SAP DOMAIN-CONTAINING RIBONUCLEOPROTEIN"/>
    <property type="match status" value="1"/>
</dbReference>
<name>A0A4Y9ZWQ5_9AGAM</name>
<evidence type="ECO:0000259" key="4">
    <source>
        <dbReference type="PROSITE" id="PS50800"/>
    </source>
</evidence>
<proteinExistence type="inferred from homology"/>
<dbReference type="PROSITE" id="PS50800">
    <property type="entry name" value="SAP"/>
    <property type="match status" value="1"/>
</dbReference>
<evidence type="ECO:0000256" key="2">
    <source>
        <dbReference type="ARBA" id="ARBA00046328"/>
    </source>
</evidence>
<evidence type="ECO:0000313" key="6">
    <source>
        <dbReference type="Proteomes" id="UP000298061"/>
    </source>
</evidence>
<gene>
    <name evidence="5" type="ORF">EWM64_g5667</name>
</gene>
<dbReference type="OrthoDB" id="445357at2759"/>
<dbReference type="AlphaFoldDB" id="A0A4Y9ZWQ5"/>
<comment type="caution">
    <text evidence="5">The sequence shown here is derived from an EMBL/GenBank/DDBJ whole genome shotgun (WGS) entry which is preliminary data.</text>
</comment>
<dbReference type="Gene3D" id="1.10.720.30">
    <property type="entry name" value="SAP domain"/>
    <property type="match status" value="1"/>
</dbReference>
<organism evidence="5 6">
    <name type="scientific">Hericium alpestre</name>
    <dbReference type="NCBI Taxonomy" id="135208"/>
    <lineage>
        <taxon>Eukaryota</taxon>
        <taxon>Fungi</taxon>
        <taxon>Dikarya</taxon>
        <taxon>Basidiomycota</taxon>
        <taxon>Agaricomycotina</taxon>
        <taxon>Agaricomycetes</taxon>
        <taxon>Russulales</taxon>
        <taxon>Hericiaceae</taxon>
        <taxon>Hericium</taxon>
    </lineage>
</organism>
<feature type="region of interest" description="Disordered" evidence="3">
    <location>
        <begin position="72"/>
        <end position="108"/>
    </location>
</feature>
<dbReference type="Pfam" id="PF02037">
    <property type="entry name" value="SAP"/>
    <property type="match status" value="1"/>
</dbReference>
<dbReference type="SMART" id="SM00513">
    <property type="entry name" value="SAP"/>
    <property type="match status" value="1"/>
</dbReference>
<evidence type="ECO:0000256" key="3">
    <source>
        <dbReference type="SAM" id="MobiDB-lite"/>
    </source>
</evidence>
<dbReference type="InterPro" id="IPR036361">
    <property type="entry name" value="SAP_dom_sf"/>
</dbReference>
<dbReference type="InterPro" id="IPR003034">
    <property type="entry name" value="SAP_dom"/>
</dbReference>
<reference evidence="5 6" key="1">
    <citation type="submission" date="2019-02" db="EMBL/GenBank/DDBJ databases">
        <title>Genome sequencing of the rare red list fungi Hericium alpestre (H. flagellum).</title>
        <authorList>
            <person name="Buettner E."/>
            <person name="Kellner H."/>
        </authorList>
    </citation>
    <scope>NUCLEOTIDE SEQUENCE [LARGE SCALE GENOMIC DNA]</scope>
    <source>
        <strain evidence="5 6">DSM 108284</strain>
    </source>
</reference>
<feature type="domain" description="SAP" evidence="4">
    <location>
        <begin position="36"/>
        <end position="70"/>
    </location>
</feature>
<accession>A0A4Y9ZWQ5</accession>
<dbReference type="PANTHER" id="PTHR46551">
    <property type="entry name" value="SAP DOMAIN-CONTAINING RIBONUCLEOPROTEIN"/>
    <property type="match status" value="1"/>
</dbReference>
<dbReference type="SUPFAM" id="SSF68906">
    <property type="entry name" value="SAP domain"/>
    <property type="match status" value="1"/>
</dbReference>
<dbReference type="InterPro" id="IPR052240">
    <property type="entry name" value="SAP_domain_ribonucleoprotein"/>
</dbReference>
<comment type="similarity">
    <text evidence="2">Belongs to the SAP domain-containing ribonucleoprotein family.</text>
</comment>
<protein>
    <recommendedName>
        <fullName evidence="4">SAP domain-containing protein</fullName>
    </recommendedName>
</protein>
<keyword evidence="1" id="KW-0597">Phosphoprotein</keyword>
<dbReference type="GO" id="GO:0005634">
    <property type="term" value="C:nucleus"/>
    <property type="evidence" value="ECO:0007669"/>
    <property type="project" value="TreeGrafter"/>
</dbReference>
<dbReference type="EMBL" id="SFCI01000699">
    <property type="protein sequence ID" value="TFY78341.1"/>
    <property type="molecule type" value="Genomic_DNA"/>
</dbReference>